<evidence type="ECO:0000256" key="2">
    <source>
        <dbReference type="ARBA" id="ARBA00023235"/>
    </source>
</evidence>
<evidence type="ECO:0000256" key="1">
    <source>
        <dbReference type="ARBA" id="ARBA00008348"/>
    </source>
</evidence>
<dbReference type="Pfam" id="PF00849">
    <property type="entry name" value="PseudoU_synth_2"/>
    <property type="match status" value="1"/>
</dbReference>
<dbReference type="SMART" id="SM00363">
    <property type="entry name" value="S4"/>
    <property type="match status" value="1"/>
</dbReference>
<dbReference type="PANTHER" id="PTHR47683">
    <property type="entry name" value="PSEUDOURIDINE SYNTHASE FAMILY PROTEIN-RELATED"/>
    <property type="match status" value="1"/>
</dbReference>
<dbReference type="Proteomes" id="UP000620133">
    <property type="component" value="Chromosome"/>
</dbReference>
<comment type="similarity">
    <text evidence="1 4">Belongs to the pseudouridine synthase RsuA family.</text>
</comment>
<reference evidence="6" key="1">
    <citation type="submission" date="2021-01" db="EMBL/GenBank/DDBJ databases">
        <title>Draft genome sequence of Acholeplasmataceae bacterium strain Mahy22.</title>
        <authorList>
            <person name="Watanabe M."/>
            <person name="Kojima H."/>
            <person name="Fukui M."/>
        </authorList>
    </citation>
    <scope>NUCLEOTIDE SEQUENCE</scope>
    <source>
        <strain evidence="6">Mahy22</strain>
    </source>
</reference>
<dbReference type="SUPFAM" id="SSF55174">
    <property type="entry name" value="Alpha-L RNA-binding motif"/>
    <property type="match status" value="1"/>
</dbReference>
<name>A0A7U9TI76_9MOLU</name>
<dbReference type="PROSITE" id="PS50889">
    <property type="entry name" value="S4"/>
    <property type="match status" value="1"/>
</dbReference>
<dbReference type="Gene3D" id="3.30.70.580">
    <property type="entry name" value="Pseudouridine synthase I, catalytic domain, N-terminal subdomain"/>
    <property type="match status" value="1"/>
</dbReference>
<dbReference type="AlphaFoldDB" id="A0A7U9TI76"/>
<keyword evidence="7" id="KW-1185">Reference proteome</keyword>
<keyword evidence="2 4" id="KW-0413">Isomerase</keyword>
<evidence type="ECO:0000313" key="6">
    <source>
        <dbReference type="EMBL" id="BCR35670.1"/>
    </source>
</evidence>
<evidence type="ECO:0000256" key="3">
    <source>
        <dbReference type="PROSITE-ProRule" id="PRU00182"/>
    </source>
</evidence>
<dbReference type="Gene3D" id="3.10.290.10">
    <property type="entry name" value="RNA-binding S4 domain"/>
    <property type="match status" value="1"/>
</dbReference>
<dbReference type="GO" id="GO:0003723">
    <property type="term" value="F:RNA binding"/>
    <property type="evidence" value="ECO:0007669"/>
    <property type="project" value="UniProtKB-KW"/>
</dbReference>
<dbReference type="InterPro" id="IPR050343">
    <property type="entry name" value="RsuA_PseudoU_synthase"/>
</dbReference>
<gene>
    <name evidence="6" type="primary">rluB</name>
    <name evidence="6" type="ORF">MPAN_005630</name>
</gene>
<dbReference type="CDD" id="cd02870">
    <property type="entry name" value="PseudoU_synth_RsuA_like"/>
    <property type="match status" value="1"/>
</dbReference>
<organism evidence="6 7">
    <name type="scientific">Mariniplasma anaerobium</name>
    <dbReference type="NCBI Taxonomy" id="2735436"/>
    <lineage>
        <taxon>Bacteria</taxon>
        <taxon>Bacillati</taxon>
        <taxon>Mycoplasmatota</taxon>
        <taxon>Mollicutes</taxon>
        <taxon>Acholeplasmatales</taxon>
        <taxon>Acholeplasmataceae</taxon>
        <taxon>Mariniplasma</taxon>
    </lineage>
</organism>
<dbReference type="InterPro" id="IPR006145">
    <property type="entry name" value="PsdUridine_synth_RsuA/RluA"/>
</dbReference>
<dbReference type="FunFam" id="3.10.290.10:FF:000003">
    <property type="entry name" value="Pseudouridine synthase"/>
    <property type="match status" value="1"/>
</dbReference>
<dbReference type="InterPro" id="IPR020094">
    <property type="entry name" value="TruA/RsuA/RluB/E/F_N"/>
</dbReference>
<evidence type="ECO:0000313" key="7">
    <source>
        <dbReference type="Proteomes" id="UP000620133"/>
    </source>
</evidence>
<dbReference type="EC" id="5.4.99.-" evidence="4"/>
<dbReference type="InterPro" id="IPR018496">
    <property type="entry name" value="PsdUridine_synth_RsuA/RluB_CS"/>
</dbReference>
<dbReference type="InterPro" id="IPR000748">
    <property type="entry name" value="PsdUridine_synth_RsuA/RluB/E/F"/>
</dbReference>
<keyword evidence="3" id="KW-0694">RNA-binding</keyword>
<feature type="domain" description="RNA-binding S4" evidence="5">
    <location>
        <begin position="3"/>
        <end position="64"/>
    </location>
</feature>
<evidence type="ECO:0000256" key="4">
    <source>
        <dbReference type="RuleBase" id="RU003887"/>
    </source>
</evidence>
<proteinExistence type="inferred from homology"/>
<dbReference type="InterPro" id="IPR002942">
    <property type="entry name" value="S4_RNA-bd"/>
</dbReference>
<dbReference type="EMBL" id="AP024412">
    <property type="protein sequence ID" value="BCR35670.1"/>
    <property type="molecule type" value="Genomic_DNA"/>
</dbReference>
<accession>A0A7U9TI76</accession>
<dbReference type="KEGG" id="manr:MPAN_005630"/>
<dbReference type="CDD" id="cd00165">
    <property type="entry name" value="S4"/>
    <property type="match status" value="1"/>
</dbReference>
<dbReference type="GO" id="GO:0120159">
    <property type="term" value="F:rRNA pseudouridine synthase activity"/>
    <property type="evidence" value="ECO:0007669"/>
    <property type="project" value="UniProtKB-ARBA"/>
</dbReference>
<dbReference type="PANTHER" id="PTHR47683:SF2">
    <property type="entry name" value="RNA-BINDING S4 DOMAIN-CONTAINING PROTEIN"/>
    <property type="match status" value="1"/>
</dbReference>
<dbReference type="SUPFAM" id="SSF55120">
    <property type="entry name" value="Pseudouridine synthase"/>
    <property type="match status" value="1"/>
</dbReference>
<dbReference type="Gene3D" id="3.30.70.1560">
    <property type="entry name" value="Alpha-L RNA-binding motif"/>
    <property type="match status" value="1"/>
</dbReference>
<evidence type="ECO:0000259" key="5">
    <source>
        <dbReference type="SMART" id="SM00363"/>
    </source>
</evidence>
<dbReference type="Pfam" id="PF01479">
    <property type="entry name" value="S4"/>
    <property type="match status" value="1"/>
</dbReference>
<dbReference type="GO" id="GO:0000455">
    <property type="term" value="P:enzyme-directed rRNA pseudouridine synthesis"/>
    <property type="evidence" value="ECO:0007669"/>
    <property type="project" value="UniProtKB-ARBA"/>
</dbReference>
<dbReference type="InterPro" id="IPR036986">
    <property type="entry name" value="S4_RNA-bd_sf"/>
</dbReference>
<dbReference type="PROSITE" id="PS01149">
    <property type="entry name" value="PSI_RSU"/>
    <property type="match status" value="1"/>
</dbReference>
<protein>
    <recommendedName>
        <fullName evidence="4">Pseudouridine synthase</fullName>
        <ecNumber evidence="4">5.4.99.-</ecNumber>
    </recommendedName>
</protein>
<dbReference type="InterPro" id="IPR020103">
    <property type="entry name" value="PsdUridine_synth_cat_dom_sf"/>
</dbReference>
<dbReference type="InterPro" id="IPR042092">
    <property type="entry name" value="PsdUridine_s_RsuA/RluB/E/F_cat"/>
</dbReference>
<dbReference type="NCBIfam" id="TIGR00093">
    <property type="entry name" value="pseudouridine synthase"/>
    <property type="match status" value="1"/>
</dbReference>
<sequence length="245" mass="28341">MLERLQKILAQANVASRRKSEEYIVKGRVKVNGQVIKELGFKVNKSDLIEVDGKPIKLAEHLYFLLNKPTGYLSTASDEKNRRTVMDLLMEEHKDVRLYPVGRLDYDTAGLLLITNDGDFTQHLTHPTYHIEKEYLVRVTGILVRKKIVELRNGVTIDMDYFAKPKAVRLIELNKEHQSTLISITLIEGKNKQVRKMIEAIGFKVKNLTRVRYDFLTLDGVERGKYRPLKIHEIKLLHAHSIAKR</sequence>